<dbReference type="Gene3D" id="3.30.1150.10">
    <property type="match status" value="1"/>
</dbReference>
<keyword evidence="9" id="KW-0472">Membrane</keyword>
<dbReference type="InterPro" id="IPR051045">
    <property type="entry name" value="TonB-dependent_transducer"/>
</dbReference>
<keyword evidence="8" id="KW-1133">Transmembrane helix</keyword>
<accession>A0A846QHU2</accession>
<evidence type="ECO:0000256" key="7">
    <source>
        <dbReference type="ARBA" id="ARBA00022927"/>
    </source>
</evidence>
<evidence type="ECO:0000256" key="2">
    <source>
        <dbReference type="ARBA" id="ARBA00006555"/>
    </source>
</evidence>
<keyword evidence="4" id="KW-1003">Cell membrane</keyword>
<proteinExistence type="inferred from homology"/>
<keyword evidence="6" id="KW-0812">Transmembrane</keyword>
<dbReference type="NCBIfam" id="TIGR01352">
    <property type="entry name" value="tonB_Cterm"/>
    <property type="match status" value="1"/>
</dbReference>
<organism evidence="11 12">
    <name type="scientific">Desulfobaculum xiamenense</name>
    <dbReference type="NCBI Taxonomy" id="995050"/>
    <lineage>
        <taxon>Bacteria</taxon>
        <taxon>Pseudomonadati</taxon>
        <taxon>Thermodesulfobacteriota</taxon>
        <taxon>Desulfovibrionia</taxon>
        <taxon>Desulfovibrionales</taxon>
        <taxon>Desulfovibrionaceae</taxon>
        <taxon>Desulfobaculum</taxon>
    </lineage>
</organism>
<sequence>MTAAKGMRWATCGLCALLVNAALFILPLLVANPELPDEAPDNLGAVRLSALTTPRTETSEQNAADTPRPETLQEIMPRETFDTAEAVEQPKLDFDLPQVEFDINPALAEGMAVPAVSAGAELAAPAALPAGGALAIGELDERPALLFAPEPPYPMQAKRRGLAGCVRARLLVDERGNVARVEIVDGENSDVFAQSVRITLERWRFRPGSKDGRPVCWTAIVPVTFDRE</sequence>
<evidence type="ECO:0000256" key="4">
    <source>
        <dbReference type="ARBA" id="ARBA00022475"/>
    </source>
</evidence>
<dbReference type="AlphaFoldDB" id="A0A846QHU2"/>
<evidence type="ECO:0000313" key="12">
    <source>
        <dbReference type="Proteomes" id="UP000580856"/>
    </source>
</evidence>
<comment type="subcellular location">
    <subcellularLocation>
        <location evidence="1">Cell inner membrane</location>
        <topology evidence="1">Single-pass membrane protein</topology>
        <orientation evidence="1">Periplasmic side</orientation>
    </subcellularLocation>
</comment>
<comment type="similarity">
    <text evidence="2">Belongs to the TonB family.</text>
</comment>
<name>A0A846QHU2_9BACT</name>
<dbReference type="InterPro" id="IPR006260">
    <property type="entry name" value="TonB/TolA_C"/>
</dbReference>
<evidence type="ECO:0000256" key="5">
    <source>
        <dbReference type="ARBA" id="ARBA00022519"/>
    </source>
</evidence>
<keyword evidence="7" id="KW-0653">Protein transport</keyword>
<dbReference type="Proteomes" id="UP000580856">
    <property type="component" value="Unassembled WGS sequence"/>
</dbReference>
<comment type="caution">
    <text evidence="11">The sequence shown here is derived from an EMBL/GenBank/DDBJ whole genome shotgun (WGS) entry which is preliminary data.</text>
</comment>
<keyword evidence="12" id="KW-1185">Reference proteome</keyword>
<dbReference type="Pfam" id="PF03544">
    <property type="entry name" value="TonB_C"/>
    <property type="match status" value="1"/>
</dbReference>
<evidence type="ECO:0000256" key="8">
    <source>
        <dbReference type="ARBA" id="ARBA00022989"/>
    </source>
</evidence>
<evidence type="ECO:0000313" key="11">
    <source>
        <dbReference type="EMBL" id="NJB66680.1"/>
    </source>
</evidence>
<protein>
    <submittedName>
        <fullName evidence="11">Protein TonB</fullName>
    </submittedName>
</protein>
<dbReference type="RefSeq" id="WP_167939797.1">
    <property type="nucleotide sequence ID" value="NZ_JAATJA010000001.1"/>
</dbReference>
<dbReference type="PROSITE" id="PS52015">
    <property type="entry name" value="TONB_CTD"/>
    <property type="match status" value="1"/>
</dbReference>
<evidence type="ECO:0000256" key="1">
    <source>
        <dbReference type="ARBA" id="ARBA00004383"/>
    </source>
</evidence>
<feature type="domain" description="TonB C-terminal" evidence="10">
    <location>
        <begin position="138"/>
        <end position="228"/>
    </location>
</feature>
<keyword evidence="5" id="KW-0997">Cell inner membrane</keyword>
<dbReference type="InterPro" id="IPR037682">
    <property type="entry name" value="TonB_C"/>
</dbReference>
<keyword evidence="3" id="KW-0813">Transport</keyword>
<evidence type="ECO:0000256" key="9">
    <source>
        <dbReference type="ARBA" id="ARBA00023136"/>
    </source>
</evidence>
<dbReference type="SUPFAM" id="SSF74653">
    <property type="entry name" value="TolA/TonB C-terminal domain"/>
    <property type="match status" value="1"/>
</dbReference>
<dbReference type="EMBL" id="JAATJA010000001">
    <property type="protein sequence ID" value="NJB66680.1"/>
    <property type="molecule type" value="Genomic_DNA"/>
</dbReference>
<dbReference type="PANTHER" id="PTHR33446">
    <property type="entry name" value="PROTEIN TONB-RELATED"/>
    <property type="match status" value="1"/>
</dbReference>
<dbReference type="GO" id="GO:0015031">
    <property type="term" value="P:protein transport"/>
    <property type="evidence" value="ECO:0007669"/>
    <property type="project" value="UniProtKB-KW"/>
</dbReference>
<evidence type="ECO:0000259" key="10">
    <source>
        <dbReference type="PROSITE" id="PS52015"/>
    </source>
</evidence>
<dbReference type="GO" id="GO:0055085">
    <property type="term" value="P:transmembrane transport"/>
    <property type="evidence" value="ECO:0007669"/>
    <property type="project" value="InterPro"/>
</dbReference>
<evidence type="ECO:0000256" key="6">
    <source>
        <dbReference type="ARBA" id="ARBA00022692"/>
    </source>
</evidence>
<dbReference type="GO" id="GO:0005886">
    <property type="term" value="C:plasma membrane"/>
    <property type="evidence" value="ECO:0007669"/>
    <property type="project" value="UniProtKB-SubCell"/>
</dbReference>
<evidence type="ECO:0000256" key="3">
    <source>
        <dbReference type="ARBA" id="ARBA00022448"/>
    </source>
</evidence>
<gene>
    <name evidence="11" type="ORF">GGQ74_000320</name>
</gene>
<reference evidence="11 12" key="1">
    <citation type="submission" date="2020-03" db="EMBL/GenBank/DDBJ databases">
        <title>Genomic Encyclopedia of Type Strains, Phase IV (KMG-IV): sequencing the most valuable type-strain genomes for metagenomic binning, comparative biology and taxonomic classification.</title>
        <authorList>
            <person name="Goeker M."/>
        </authorList>
    </citation>
    <scope>NUCLEOTIDE SEQUENCE [LARGE SCALE GENOMIC DNA]</scope>
    <source>
        <strain evidence="11 12">DSM 24233</strain>
    </source>
</reference>